<keyword evidence="2" id="KW-0723">Serine/threonine-protein kinase</keyword>
<dbReference type="Pfam" id="PF03793">
    <property type="entry name" value="PASTA"/>
    <property type="match status" value="3"/>
</dbReference>
<dbReference type="EC" id="2.7.11.1" evidence="1"/>
<evidence type="ECO:0000256" key="7">
    <source>
        <dbReference type="ARBA" id="ARBA00047899"/>
    </source>
</evidence>
<keyword evidence="5" id="KW-0418">Kinase</keyword>
<evidence type="ECO:0000256" key="4">
    <source>
        <dbReference type="ARBA" id="ARBA00022741"/>
    </source>
</evidence>
<feature type="domain" description="PASTA" evidence="12">
    <location>
        <begin position="608"/>
        <end position="675"/>
    </location>
</feature>
<evidence type="ECO:0000256" key="10">
    <source>
        <dbReference type="SAM" id="Phobius"/>
    </source>
</evidence>
<evidence type="ECO:0000256" key="1">
    <source>
        <dbReference type="ARBA" id="ARBA00012513"/>
    </source>
</evidence>
<dbReference type="Gene3D" id="3.30.10.20">
    <property type="match status" value="3"/>
</dbReference>
<evidence type="ECO:0000259" key="12">
    <source>
        <dbReference type="PROSITE" id="PS51178"/>
    </source>
</evidence>
<feature type="transmembrane region" description="Helical" evidence="10">
    <location>
        <begin position="396"/>
        <end position="418"/>
    </location>
</feature>
<dbReference type="InterPro" id="IPR005543">
    <property type="entry name" value="PASTA_dom"/>
</dbReference>
<feature type="region of interest" description="Disordered" evidence="9">
    <location>
        <begin position="429"/>
        <end position="485"/>
    </location>
</feature>
<evidence type="ECO:0000256" key="3">
    <source>
        <dbReference type="ARBA" id="ARBA00022679"/>
    </source>
</evidence>
<dbReference type="CDD" id="cd14014">
    <property type="entry name" value="STKc_PknB_like"/>
    <property type="match status" value="1"/>
</dbReference>
<feature type="domain" description="PASTA" evidence="12">
    <location>
        <begin position="479"/>
        <end position="545"/>
    </location>
</feature>
<dbReference type="Gene3D" id="1.10.510.10">
    <property type="entry name" value="Transferase(Phosphotransferase) domain 1"/>
    <property type="match status" value="1"/>
</dbReference>
<comment type="catalytic activity">
    <reaction evidence="8">
        <text>L-seryl-[protein] + ATP = O-phospho-L-seryl-[protein] + ADP + H(+)</text>
        <dbReference type="Rhea" id="RHEA:17989"/>
        <dbReference type="Rhea" id="RHEA-COMP:9863"/>
        <dbReference type="Rhea" id="RHEA-COMP:11604"/>
        <dbReference type="ChEBI" id="CHEBI:15378"/>
        <dbReference type="ChEBI" id="CHEBI:29999"/>
        <dbReference type="ChEBI" id="CHEBI:30616"/>
        <dbReference type="ChEBI" id="CHEBI:83421"/>
        <dbReference type="ChEBI" id="CHEBI:456216"/>
        <dbReference type="EC" id="2.7.11.1"/>
    </reaction>
</comment>
<dbReference type="PROSITE" id="PS50011">
    <property type="entry name" value="PROTEIN_KINASE_DOM"/>
    <property type="match status" value="1"/>
</dbReference>
<dbReference type="PANTHER" id="PTHR43289:SF34">
    <property type="entry name" value="SERINE_THREONINE-PROTEIN KINASE YBDM-RELATED"/>
    <property type="match status" value="1"/>
</dbReference>
<evidence type="ECO:0000259" key="11">
    <source>
        <dbReference type="PROSITE" id="PS50011"/>
    </source>
</evidence>
<feature type="compositionally biased region" description="Pro residues" evidence="9">
    <location>
        <begin position="276"/>
        <end position="297"/>
    </location>
</feature>
<keyword evidence="10" id="KW-1133">Transmembrane helix</keyword>
<keyword evidence="10" id="KW-0472">Membrane</keyword>
<keyword evidence="3" id="KW-0808">Transferase</keyword>
<dbReference type="SUPFAM" id="SSF56112">
    <property type="entry name" value="Protein kinase-like (PK-like)"/>
    <property type="match status" value="1"/>
</dbReference>
<keyword evidence="6" id="KW-0067">ATP-binding</keyword>
<dbReference type="EMBL" id="BAAAZP010000114">
    <property type="protein sequence ID" value="GAA3689904.1"/>
    <property type="molecule type" value="Genomic_DNA"/>
</dbReference>
<comment type="caution">
    <text evidence="13">The sequence shown here is derived from an EMBL/GenBank/DDBJ whole genome shotgun (WGS) entry which is preliminary data.</text>
</comment>
<dbReference type="InterPro" id="IPR000719">
    <property type="entry name" value="Prot_kinase_dom"/>
</dbReference>
<feature type="compositionally biased region" description="Low complexity" evidence="9">
    <location>
        <begin position="438"/>
        <end position="451"/>
    </location>
</feature>
<feature type="compositionally biased region" description="Low complexity" evidence="9">
    <location>
        <begin position="298"/>
        <end position="313"/>
    </location>
</feature>
<evidence type="ECO:0000256" key="9">
    <source>
        <dbReference type="SAM" id="MobiDB-lite"/>
    </source>
</evidence>
<dbReference type="SMART" id="SM00740">
    <property type="entry name" value="PASTA"/>
    <property type="match status" value="3"/>
</dbReference>
<keyword evidence="14" id="KW-1185">Reference proteome</keyword>
<dbReference type="InterPro" id="IPR011009">
    <property type="entry name" value="Kinase-like_dom_sf"/>
</dbReference>
<dbReference type="Proteomes" id="UP001500902">
    <property type="component" value="Unassembled WGS sequence"/>
</dbReference>
<feature type="compositionally biased region" description="Basic and acidic residues" evidence="9">
    <location>
        <begin position="460"/>
        <end position="472"/>
    </location>
</feature>
<sequence>MPTAQPLRTGDPQRLGEYRLSGRLGEGGQGAVFLGSRGGETYAVKLLHGPVGDERVAFLREVELAKHVARFCTAQVVDAGFDEGRPYIVSEYVDGPSLQREVTLTGPRRGGALERLAVSTITALTAIHRAGIVHRDFKPQNVLLGSDGPRVIDFGLAKALDAAATVSGRGVGTPAYMAPEQITASAVTGAADVFSWGATMCFAANATAPFGQDSVAPVLHRILTAPPELGRLDGRLRTLVDACLDKDARNRPSSRELLFELLGESTAGVPSEVLRSPPPHILRVAAPPPLIPEPRSPNPGSHPSGSGAPEAGPFTGEMQETRPSGGEVSGALPPGRDSPARPSNAAASSLPSERDARSPMAEPEVTGTPGGYHLPDSHKGGGSTGPPAQERQSRGWPGAAIAVCAALLVTAVVLLAVVMPSLTPTEQIAGRQASGPLAPSTTSHPPTASPSVDKPSPTKSAERSTSPRERPAADPPVARPVTVAIPPLTGLDKGAAGKAVKRAGLVLGPVTEVDAPQKVGQVLSAEPAPGTVVNLGSTVSLQVSAGLAVPALTGMRREPAEAALVGAGLKVGAITRSCAQAPTGQVLSTQPKAGSRVTGGAAVALTLSRNGTTVPSVVGRPREDARVSLMAAGFVVAAKEQLVDDEAQVGSVLAQSLEPGTCAKPGAQIVITIGLAAQSGPDPHEPIDLPTGPIVTQ</sequence>
<evidence type="ECO:0000313" key="14">
    <source>
        <dbReference type="Proteomes" id="UP001500902"/>
    </source>
</evidence>
<organism evidence="13 14">
    <name type="scientific">Nonomuraea antimicrobica</name>
    <dbReference type="NCBI Taxonomy" id="561173"/>
    <lineage>
        <taxon>Bacteria</taxon>
        <taxon>Bacillati</taxon>
        <taxon>Actinomycetota</taxon>
        <taxon>Actinomycetes</taxon>
        <taxon>Streptosporangiales</taxon>
        <taxon>Streptosporangiaceae</taxon>
        <taxon>Nonomuraea</taxon>
    </lineage>
</organism>
<feature type="compositionally biased region" description="Low complexity" evidence="9">
    <location>
        <begin position="340"/>
        <end position="351"/>
    </location>
</feature>
<accession>A0ABP7CG44</accession>
<reference evidence="14" key="1">
    <citation type="journal article" date="2019" name="Int. J. Syst. Evol. Microbiol.">
        <title>The Global Catalogue of Microorganisms (GCM) 10K type strain sequencing project: providing services to taxonomists for standard genome sequencing and annotation.</title>
        <authorList>
            <consortium name="The Broad Institute Genomics Platform"/>
            <consortium name="The Broad Institute Genome Sequencing Center for Infectious Disease"/>
            <person name="Wu L."/>
            <person name="Ma J."/>
        </authorList>
    </citation>
    <scope>NUCLEOTIDE SEQUENCE [LARGE SCALE GENOMIC DNA]</scope>
    <source>
        <strain evidence="14">JCM 16904</strain>
    </source>
</reference>
<proteinExistence type="predicted"/>
<gene>
    <name evidence="13" type="ORF">GCM10022224_064150</name>
</gene>
<evidence type="ECO:0000256" key="8">
    <source>
        <dbReference type="ARBA" id="ARBA00048679"/>
    </source>
</evidence>
<evidence type="ECO:0000256" key="5">
    <source>
        <dbReference type="ARBA" id="ARBA00022777"/>
    </source>
</evidence>
<keyword evidence="10" id="KW-0812">Transmembrane</keyword>
<protein>
    <recommendedName>
        <fullName evidence="1">non-specific serine/threonine protein kinase</fullName>
        <ecNumber evidence="1">2.7.11.1</ecNumber>
    </recommendedName>
</protein>
<dbReference type="PROSITE" id="PS51178">
    <property type="entry name" value="PASTA"/>
    <property type="match status" value="2"/>
</dbReference>
<dbReference type="CDD" id="cd06577">
    <property type="entry name" value="PASTA_pknB"/>
    <property type="match status" value="3"/>
</dbReference>
<dbReference type="InterPro" id="IPR008271">
    <property type="entry name" value="Ser/Thr_kinase_AS"/>
</dbReference>
<dbReference type="PROSITE" id="PS00108">
    <property type="entry name" value="PROTEIN_KINASE_ST"/>
    <property type="match status" value="1"/>
</dbReference>
<comment type="catalytic activity">
    <reaction evidence="7">
        <text>L-threonyl-[protein] + ATP = O-phospho-L-threonyl-[protein] + ADP + H(+)</text>
        <dbReference type="Rhea" id="RHEA:46608"/>
        <dbReference type="Rhea" id="RHEA-COMP:11060"/>
        <dbReference type="Rhea" id="RHEA-COMP:11605"/>
        <dbReference type="ChEBI" id="CHEBI:15378"/>
        <dbReference type="ChEBI" id="CHEBI:30013"/>
        <dbReference type="ChEBI" id="CHEBI:30616"/>
        <dbReference type="ChEBI" id="CHEBI:61977"/>
        <dbReference type="ChEBI" id="CHEBI:456216"/>
        <dbReference type="EC" id="2.7.11.1"/>
    </reaction>
</comment>
<keyword evidence="4" id="KW-0547">Nucleotide-binding</keyword>
<dbReference type="Pfam" id="PF00069">
    <property type="entry name" value="Pkinase"/>
    <property type="match status" value="1"/>
</dbReference>
<evidence type="ECO:0000256" key="6">
    <source>
        <dbReference type="ARBA" id="ARBA00022840"/>
    </source>
</evidence>
<evidence type="ECO:0000313" key="13">
    <source>
        <dbReference type="EMBL" id="GAA3689904.1"/>
    </source>
</evidence>
<dbReference type="PANTHER" id="PTHR43289">
    <property type="entry name" value="MITOGEN-ACTIVATED PROTEIN KINASE KINASE KINASE 20-RELATED"/>
    <property type="match status" value="1"/>
</dbReference>
<feature type="region of interest" description="Disordered" evidence="9">
    <location>
        <begin position="269"/>
        <end position="393"/>
    </location>
</feature>
<feature type="domain" description="Protein kinase" evidence="11">
    <location>
        <begin position="18"/>
        <end position="262"/>
    </location>
</feature>
<name>A0ABP7CG44_9ACTN</name>
<evidence type="ECO:0000256" key="2">
    <source>
        <dbReference type="ARBA" id="ARBA00022527"/>
    </source>
</evidence>
<dbReference type="RefSeq" id="WP_344886500.1">
    <property type="nucleotide sequence ID" value="NZ_BAAAZP010000114.1"/>
</dbReference>